<evidence type="ECO:0008006" key="4">
    <source>
        <dbReference type="Google" id="ProtNLM"/>
    </source>
</evidence>
<evidence type="ECO:0000313" key="2">
    <source>
        <dbReference type="EMBL" id="MCW3476174.1"/>
    </source>
</evidence>
<name>A0AA41YLP7_9PROT</name>
<gene>
    <name evidence="2" type="ORF">OL599_16465</name>
</gene>
<reference evidence="2" key="2">
    <citation type="submission" date="2022-10" db="EMBL/GenBank/DDBJ databases">
        <authorList>
            <person name="Trinh H.N."/>
        </authorList>
    </citation>
    <scope>NUCLEOTIDE SEQUENCE</scope>
    <source>
        <strain evidence="2">RN2-1</strain>
    </source>
</reference>
<evidence type="ECO:0000313" key="3">
    <source>
        <dbReference type="Proteomes" id="UP001165679"/>
    </source>
</evidence>
<organism evidence="2 3">
    <name type="scientific">Limobrevibacterium gyesilva</name>
    <dbReference type="NCBI Taxonomy" id="2991712"/>
    <lineage>
        <taxon>Bacteria</taxon>
        <taxon>Pseudomonadati</taxon>
        <taxon>Pseudomonadota</taxon>
        <taxon>Alphaproteobacteria</taxon>
        <taxon>Acetobacterales</taxon>
        <taxon>Acetobacteraceae</taxon>
        <taxon>Limobrevibacterium</taxon>
    </lineage>
</organism>
<evidence type="ECO:0000256" key="1">
    <source>
        <dbReference type="SAM" id="SignalP"/>
    </source>
</evidence>
<protein>
    <recommendedName>
        <fullName evidence="4">Right handed beta helix domain-containing protein</fullName>
    </recommendedName>
</protein>
<accession>A0AA41YLP7</accession>
<dbReference type="SUPFAM" id="SSF51126">
    <property type="entry name" value="Pectin lyase-like"/>
    <property type="match status" value="1"/>
</dbReference>
<dbReference type="Gene3D" id="2.160.20.10">
    <property type="entry name" value="Single-stranded right-handed beta-helix, Pectin lyase-like"/>
    <property type="match status" value="1"/>
</dbReference>
<sequence length="333" mass="35209">MVARAVLLPVLLLAAGAARAATLEVGPQRAFQQPSAALLKADDGDTIAIDPGDYFDCLRVRVNRLTIVGSGPGVVLTDTACDGKALIVAAADDLVLRNLTLQRVRVPDGNGAGIRAEGRNLTVDHVRFINNQSGIITTDSPDSVIRITDSTFTDNGVCNGPRCAHALVFGAVARVRIEKSVITGTRGAHQIVTSARLTELQGDRIEDGEKGSASFQVLVPSGGSLVMEDCVVQKGPNAANTRAAVMLDGEVTGKLVFRRNRFINDTGTPMPFIRNWTNYAPVMDANVIAAGDSDVSSGGWLANRGWAVLSQVKRTVGKVIDLGKRVAHKVLPI</sequence>
<dbReference type="EMBL" id="JAPDNT010000016">
    <property type="protein sequence ID" value="MCW3476174.1"/>
    <property type="molecule type" value="Genomic_DNA"/>
</dbReference>
<keyword evidence="3" id="KW-1185">Reference proteome</keyword>
<proteinExistence type="predicted"/>
<dbReference type="AlphaFoldDB" id="A0AA41YLP7"/>
<feature type="signal peptide" evidence="1">
    <location>
        <begin position="1"/>
        <end position="20"/>
    </location>
</feature>
<keyword evidence="1" id="KW-0732">Signal</keyword>
<dbReference type="InterPro" id="IPR011050">
    <property type="entry name" value="Pectin_lyase_fold/virulence"/>
</dbReference>
<dbReference type="Proteomes" id="UP001165679">
    <property type="component" value="Unassembled WGS sequence"/>
</dbReference>
<comment type="caution">
    <text evidence="2">The sequence shown here is derived from an EMBL/GenBank/DDBJ whole genome shotgun (WGS) entry which is preliminary data.</text>
</comment>
<dbReference type="InterPro" id="IPR012334">
    <property type="entry name" value="Pectin_lyas_fold"/>
</dbReference>
<reference evidence="2" key="1">
    <citation type="submission" date="2022-09" db="EMBL/GenBank/DDBJ databases">
        <title>Rhodovastum sp. nov. RN2-1 isolated from soil in Seongnam, South Korea.</title>
        <authorList>
            <person name="Le N.T."/>
        </authorList>
    </citation>
    <scope>NUCLEOTIDE SEQUENCE</scope>
    <source>
        <strain evidence="2">RN2-1</strain>
    </source>
</reference>
<feature type="chain" id="PRO_5041368868" description="Right handed beta helix domain-containing protein" evidence="1">
    <location>
        <begin position="21"/>
        <end position="333"/>
    </location>
</feature>